<feature type="domain" description="Flagellar basal-body/hook protein C-terminal" evidence="6">
    <location>
        <begin position="220"/>
        <end position="265"/>
    </location>
</feature>
<dbReference type="PROSITE" id="PS00588">
    <property type="entry name" value="FLAGELLA_BB_ROD"/>
    <property type="match status" value="1"/>
</dbReference>
<dbReference type="Pfam" id="PF00460">
    <property type="entry name" value="Flg_bb_rod"/>
    <property type="match status" value="1"/>
</dbReference>
<evidence type="ECO:0000259" key="7">
    <source>
        <dbReference type="Pfam" id="PF22692"/>
    </source>
</evidence>
<dbReference type="InterPro" id="IPR012836">
    <property type="entry name" value="FlgF"/>
</dbReference>
<keyword evidence="9" id="KW-1185">Reference proteome</keyword>
<evidence type="ECO:0000259" key="5">
    <source>
        <dbReference type="Pfam" id="PF00460"/>
    </source>
</evidence>
<protein>
    <submittedName>
        <fullName evidence="8">Flagellar hook protein FlgE</fullName>
    </submittedName>
</protein>
<name>A0A1I5VLA0_9BACI</name>
<dbReference type="InterPro" id="IPR001444">
    <property type="entry name" value="Flag_bb_rod_N"/>
</dbReference>
<keyword evidence="8" id="KW-0282">Flagellum</keyword>
<dbReference type="SUPFAM" id="SSF117143">
    <property type="entry name" value="Flagellar hook protein flgE"/>
    <property type="match status" value="1"/>
</dbReference>
<dbReference type="PANTHER" id="PTHR30435">
    <property type="entry name" value="FLAGELLAR PROTEIN"/>
    <property type="match status" value="1"/>
</dbReference>
<feature type="domain" description="Flagellar hook protein FlgE/F/G-like D1" evidence="7">
    <location>
        <begin position="100"/>
        <end position="166"/>
    </location>
</feature>
<dbReference type="InterPro" id="IPR010930">
    <property type="entry name" value="Flg_bb/hook_C_dom"/>
</dbReference>
<dbReference type="Pfam" id="PF06429">
    <property type="entry name" value="Flg_bbr_C"/>
    <property type="match status" value="1"/>
</dbReference>
<dbReference type="EMBL" id="FOXX01000001">
    <property type="protein sequence ID" value="SFQ08233.1"/>
    <property type="molecule type" value="Genomic_DNA"/>
</dbReference>
<reference evidence="8 9" key="1">
    <citation type="submission" date="2016-10" db="EMBL/GenBank/DDBJ databases">
        <authorList>
            <person name="Varghese N."/>
            <person name="Submissions S."/>
        </authorList>
    </citation>
    <scope>NUCLEOTIDE SEQUENCE [LARGE SCALE GENOMIC DNA]</scope>
    <source>
        <strain evidence="8 9">DSM 13796</strain>
    </source>
</reference>
<evidence type="ECO:0000256" key="3">
    <source>
        <dbReference type="ARBA" id="ARBA00023143"/>
    </source>
</evidence>
<evidence type="ECO:0000313" key="9">
    <source>
        <dbReference type="Proteomes" id="UP000182762"/>
    </source>
</evidence>
<keyword evidence="8" id="KW-0966">Cell projection</keyword>
<evidence type="ECO:0000313" key="8">
    <source>
        <dbReference type="EMBL" id="SFQ08233.1"/>
    </source>
</evidence>
<dbReference type="Proteomes" id="UP000182762">
    <property type="component" value="Unassembled WGS sequence"/>
</dbReference>
<dbReference type="InterPro" id="IPR019776">
    <property type="entry name" value="Flagellar_basal_body_rod_CS"/>
</dbReference>
<proteinExistence type="inferred from homology"/>
<sequence>MLRSMYSGISGMKNFQTKLDVIGNNVANVNTAGFKKGRVLFKDMISQQVGSANAPTNQNGVNLGGINAKQIGLGSQIQSIDTLHTEGSTQSTGRTLDLSIAGDGYFRVQSGNGEEFYTRAGNFYVDANGALVNGDGYKVLNTNNQAITIGTNAEDIAIDTSGRINVKVNGNWNVVATLGLTRFSNPEGLEKAGGSLFQSSANSGAPLNGTPGGDGYGEVMSGTLEMSNVDLSEEFTDMIVAQRGFQANTKVITTSDEVLQELLNLKR</sequence>
<keyword evidence="8" id="KW-0969">Cilium</keyword>
<feature type="domain" description="Flagellar basal body rod protein N-terminal" evidence="5">
    <location>
        <begin position="5"/>
        <end position="35"/>
    </location>
</feature>
<keyword evidence="3 4" id="KW-0975">Bacterial flagellum</keyword>
<organism evidence="8 9">
    <name type="scientific">Priestia endophytica DSM 13796</name>
    <dbReference type="NCBI Taxonomy" id="1121089"/>
    <lineage>
        <taxon>Bacteria</taxon>
        <taxon>Bacillati</taxon>
        <taxon>Bacillota</taxon>
        <taxon>Bacilli</taxon>
        <taxon>Bacillales</taxon>
        <taxon>Bacillaceae</taxon>
        <taxon>Priestia</taxon>
    </lineage>
</organism>
<evidence type="ECO:0000256" key="1">
    <source>
        <dbReference type="ARBA" id="ARBA00004117"/>
    </source>
</evidence>
<evidence type="ECO:0000256" key="2">
    <source>
        <dbReference type="ARBA" id="ARBA00009677"/>
    </source>
</evidence>
<dbReference type="InterPro" id="IPR053967">
    <property type="entry name" value="LlgE_F_G-like_D1"/>
</dbReference>
<comment type="subcellular location">
    <subcellularLocation>
        <location evidence="1 4">Bacterial flagellum basal body</location>
    </subcellularLocation>
</comment>
<evidence type="ECO:0000259" key="6">
    <source>
        <dbReference type="Pfam" id="PF06429"/>
    </source>
</evidence>
<dbReference type="NCBIfam" id="NF009278">
    <property type="entry name" value="PRK12636.1"/>
    <property type="match status" value="1"/>
</dbReference>
<gene>
    <name evidence="8" type="ORF">SAMN02745910_00160</name>
</gene>
<evidence type="ECO:0000256" key="4">
    <source>
        <dbReference type="RuleBase" id="RU362116"/>
    </source>
</evidence>
<dbReference type="RefSeq" id="WP_061801716.1">
    <property type="nucleotide sequence ID" value="NZ_FOXX01000001.1"/>
</dbReference>
<dbReference type="NCBIfam" id="TIGR03506">
    <property type="entry name" value="FlgEFG_subfam"/>
    <property type="match status" value="2"/>
</dbReference>
<accession>A0A1I5VLA0</accession>
<dbReference type="Pfam" id="PF22692">
    <property type="entry name" value="LlgE_F_G_D1"/>
    <property type="match status" value="1"/>
</dbReference>
<dbReference type="InterPro" id="IPR020013">
    <property type="entry name" value="Flagellar_FlgE/F/G"/>
</dbReference>
<dbReference type="InterPro" id="IPR037925">
    <property type="entry name" value="FlgE/F/G-like"/>
</dbReference>
<dbReference type="PANTHER" id="PTHR30435:SF1">
    <property type="entry name" value="FLAGELLAR HOOK PROTEIN FLGE"/>
    <property type="match status" value="1"/>
</dbReference>
<dbReference type="NCBIfam" id="TIGR02490">
    <property type="entry name" value="flgF"/>
    <property type="match status" value="1"/>
</dbReference>
<comment type="similarity">
    <text evidence="2 4">Belongs to the flagella basal body rod proteins family.</text>
</comment>
<comment type="caution">
    <text evidence="8">The sequence shown here is derived from an EMBL/GenBank/DDBJ whole genome shotgun (WGS) entry which is preliminary data.</text>
</comment>
<dbReference type="GeneID" id="93708938"/>